<dbReference type="RefSeq" id="WP_190761743.1">
    <property type="nucleotide sequence ID" value="NZ_JACXLD010000001.1"/>
</dbReference>
<sequence>MNPHILTNGKARNLLTKLVGLLAVLALATQFVMASEFGRSGVYLSIDANICNVGDTSDADSAVDDLPDLYFQELAPTRLSLFQSDSYDVHVVWVEASHRPSTIRAPPFFLI</sequence>
<reference evidence="1" key="1">
    <citation type="submission" date="2020-09" db="EMBL/GenBank/DDBJ databases">
        <authorList>
            <person name="Yoon J.-W."/>
        </authorList>
    </citation>
    <scope>NUCLEOTIDE SEQUENCE</scope>
    <source>
        <strain evidence="1">KMU-158</strain>
    </source>
</reference>
<accession>A0A927BXS2</accession>
<dbReference type="AlphaFoldDB" id="A0A927BXS2"/>
<evidence type="ECO:0000313" key="2">
    <source>
        <dbReference type="Proteomes" id="UP000610558"/>
    </source>
</evidence>
<name>A0A927BXS2_9GAMM</name>
<protein>
    <submittedName>
        <fullName evidence="1">Uncharacterized protein</fullName>
    </submittedName>
</protein>
<gene>
    <name evidence="1" type="ORF">IB286_00695</name>
</gene>
<keyword evidence="2" id="KW-1185">Reference proteome</keyword>
<proteinExistence type="predicted"/>
<comment type="caution">
    <text evidence="1">The sequence shown here is derived from an EMBL/GenBank/DDBJ whole genome shotgun (WGS) entry which is preliminary data.</text>
</comment>
<organism evidence="1 2">
    <name type="scientific">Spongiibacter pelagi</name>
    <dbReference type="NCBI Taxonomy" id="2760804"/>
    <lineage>
        <taxon>Bacteria</taxon>
        <taxon>Pseudomonadati</taxon>
        <taxon>Pseudomonadota</taxon>
        <taxon>Gammaproteobacteria</taxon>
        <taxon>Cellvibrionales</taxon>
        <taxon>Spongiibacteraceae</taxon>
        <taxon>Spongiibacter</taxon>
    </lineage>
</organism>
<dbReference type="Proteomes" id="UP000610558">
    <property type="component" value="Unassembled WGS sequence"/>
</dbReference>
<evidence type="ECO:0000313" key="1">
    <source>
        <dbReference type="EMBL" id="MBD2857504.1"/>
    </source>
</evidence>
<dbReference type="EMBL" id="JACXLD010000001">
    <property type="protein sequence ID" value="MBD2857504.1"/>
    <property type="molecule type" value="Genomic_DNA"/>
</dbReference>